<dbReference type="SUPFAM" id="SSF53187">
    <property type="entry name" value="Zn-dependent exopeptidases"/>
    <property type="match status" value="1"/>
</dbReference>
<reference evidence="16 18" key="1">
    <citation type="submission" date="2015-10" db="EMBL/GenBank/DDBJ databases">
        <title>The cercosporin biosynthetic gene cluster was horizontally transferred to several fungal lineages and shown to be expanded in Cercospora beticola based on microsynteny with recipient genomes.</title>
        <authorList>
            <person name="De Jonge R."/>
            <person name="Ebert M.K."/>
            <person name="Suttle J.C."/>
            <person name="Jurick Ii W.M."/>
            <person name="Secor G.A."/>
            <person name="Thomma B.P."/>
            <person name="Van De Peer Y."/>
            <person name="Bolton M.D."/>
        </authorList>
    </citation>
    <scope>NUCLEOTIDE SEQUENCE [LARGE SCALE GENOMIC DNA]</scope>
    <source>
        <strain evidence="16 18">09-40</strain>
    </source>
</reference>
<keyword evidence="9" id="KW-0843">Virulence</keyword>
<dbReference type="InterPro" id="IPR000834">
    <property type="entry name" value="Peptidase_M14"/>
</dbReference>
<organism evidence="16 18">
    <name type="scientific">Cercospora beticola</name>
    <name type="common">Sugarbeet leaf spot fungus</name>
    <dbReference type="NCBI Taxonomy" id="122368"/>
    <lineage>
        <taxon>Eukaryota</taxon>
        <taxon>Fungi</taxon>
        <taxon>Dikarya</taxon>
        <taxon>Ascomycota</taxon>
        <taxon>Pezizomycotina</taxon>
        <taxon>Dothideomycetes</taxon>
        <taxon>Dothideomycetidae</taxon>
        <taxon>Mycosphaerellales</taxon>
        <taxon>Mycosphaerellaceae</taxon>
        <taxon>Cercospora</taxon>
    </lineage>
</organism>
<accession>A0A2G5HH90</accession>
<evidence type="ECO:0000256" key="14">
    <source>
        <dbReference type="SAM" id="SignalP"/>
    </source>
</evidence>
<evidence type="ECO:0000256" key="9">
    <source>
        <dbReference type="ARBA" id="ARBA00023026"/>
    </source>
</evidence>
<comment type="subcellular location">
    <subcellularLocation>
        <location evidence="3">Secreted</location>
    </subcellularLocation>
</comment>
<comment type="function">
    <text evidence="2">Extracellular metalloprotease that contributes to pathogenicity.</text>
</comment>
<dbReference type="Gene3D" id="3.40.630.10">
    <property type="entry name" value="Zn peptidases"/>
    <property type="match status" value="1"/>
</dbReference>
<keyword evidence="6" id="KW-0645">Protease</keyword>
<evidence type="ECO:0000256" key="11">
    <source>
        <dbReference type="ARBA" id="ARBA00041263"/>
    </source>
</evidence>
<feature type="domain" description="Peptidase M14" evidence="15">
    <location>
        <begin position="65"/>
        <end position="371"/>
    </location>
</feature>
<name>A0A2G5HH90_CERBT</name>
<evidence type="ECO:0000256" key="13">
    <source>
        <dbReference type="PROSITE-ProRule" id="PRU01379"/>
    </source>
</evidence>
<keyword evidence="8" id="KW-0378">Hydrolase</keyword>
<dbReference type="PROSITE" id="PS52035">
    <property type="entry name" value="PEPTIDASE_M14"/>
    <property type="match status" value="1"/>
</dbReference>
<evidence type="ECO:0000256" key="3">
    <source>
        <dbReference type="ARBA" id="ARBA00004613"/>
    </source>
</evidence>
<keyword evidence="19" id="KW-1185">Reference proteome</keyword>
<evidence type="ECO:0000256" key="10">
    <source>
        <dbReference type="ARBA" id="ARBA00023180"/>
    </source>
</evidence>
<dbReference type="AlphaFoldDB" id="A0A2G5HH90"/>
<dbReference type="GO" id="GO:0008270">
    <property type="term" value="F:zinc ion binding"/>
    <property type="evidence" value="ECO:0007669"/>
    <property type="project" value="InterPro"/>
</dbReference>
<keyword evidence="16" id="KW-0121">Carboxypeptidase</keyword>
<evidence type="ECO:0000256" key="5">
    <source>
        <dbReference type="ARBA" id="ARBA00022525"/>
    </source>
</evidence>
<evidence type="ECO:0000256" key="12">
    <source>
        <dbReference type="ARBA" id="ARBA00042017"/>
    </source>
</evidence>
<evidence type="ECO:0000256" key="7">
    <source>
        <dbReference type="ARBA" id="ARBA00022729"/>
    </source>
</evidence>
<evidence type="ECO:0000256" key="2">
    <source>
        <dbReference type="ARBA" id="ARBA00003091"/>
    </source>
</evidence>
<protein>
    <recommendedName>
        <fullName evidence="12">Carboxypeptidase M14B</fullName>
    </recommendedName>
    <alternativeName>
        <fullName evidence="11">Carboxypeptidase MCPB</fullName>
    </alternativeName>
</protein>
<evidence type="ECO:0000256" key="1">
    <source>
        <dbReference type="ARBA" id="ARBA00001947"/>
    </source>
</evidence>
<evidence type="ECO:0000313" key="16">
    <source>
        <dbReference type="EMBL" id="PIA91855.1"/>
    </source>
</evidence>
<evidence type="ECO:0000313" key="18">
    <source>
        <dbReference type="Proteomes" id="UP000230605"/>
    </source>
</evidence>
<feature type="active site" description="Proton donor/acceptor" evidence="13">
    <location>
        <position position="342"/>
    </location>
</feature>
<evidence type="ECO:0000313" key="19">
    <source>
        <dbReference type="Proteomes" id="UP001302367"/>
    </source>
</evidence>
<evidence type="ECO:0000259" key="15">
    <source>
        <dbReference type="PROSITE" id="PS52035"/>
    </source>
</evidence>
<sequence length="561" mass="61073">MYTSISLSLVLGLASATQYGNNWVPVKYDPPQVEKNFQDPGIKLISPAFIKNDTIPPGFSNGTAGPTSQVILDVYIQALADRNPWIKYSPAEYESEEGRDFPYILLTNGQQPNFTYSPSGGNVSNPLWGGNITTDQSQSSGASDKLRIWIQGGVHGNEPGGDQAVMALLGKMNANQTWTNQILQNADIMVLPRYNPDGVAYFQRTFASNFDPNRDHTKLARQQSRDIKRTFSDFAPHIAVDLHEYGAGTLYSGSYVPGADAMFSAAKNLNIHASIRNISEEVFAPAIAAHLEKQGFRWEPYATGASDGDTRNSTIMLKEADSDAKIGRNSMGLSQAIVFLFETRGIGIADQEFARRTATGLALLEATINTAIANAAEIRQVVEDSIEDFVQSQDKIVIADHPQNATVRNWTLIDYQTGELQQVPVAFFATTPTIANLTRARPEAYLIPKGWKDLIPRLEASGLEVETLDQAFRGSVEALTIETAGFTEAAYFEGAVLASVTTKATTKNVDLPAGSFLVSTRQKNAGLAFAALEPENIDSYVSFGVVPMAAGDEYPIYRVMA</sequence>
<dbReference type="CDD" id="cd06242">
    <property type="entry name" value="M14-like"/>
    <property type="match status" value="1"/>
</dbReference>
<dbReference type="Proteomes" id="UP000230605">
    <property type="component" value="Chromosome 7"/>
</dbReference>
<reference evidence="17 19" key="2">
    <citation type="submission" date="2023-09" db="EMBL/GenBank/DDBJ databases">
        <title>Complete-Gapless Cercospora beticola genome.</title>
        <authorList>
            <person name="Wyatt N.A."/>
            <person name="Spanner R.E."/>
            <person name="Bolton M.D."/>
        </authorList>
    </citation>
    <scope>NUCLEOTIDE SEQUENCE [LARGE SCALE GENOMIC DNA]</scope>
    <source>
        <strain evidence="17">Cb09-40</strain>
    </source>
</reference>
<dbReference type="EMBL" id="LKMD01000106">
    <property type="protein sequence ID" value="PIA91855.1"/>
    <property type="molecule type" value="Genomic_DNA"/>
</dbReference>
<keyword evidence="10" id="KW-0325">Glycoprotein</keyword>
<dbReference type="GO" id="GO:0005576">
    <property type="term" value="C:extracellular region"/>
    <property type="evidence" value="ECO:0007669"/>
    <property type="project" value="UniProtKB-SubCell"/>
</dbReference>
<dbReference type="PANTHER" id="PTHR11705:SF83">
    <property type="entry name" value="INACTIVE METALLOCARBOXYPEPTIDASE ECM14"/>
    <property type="match status" value="1"/>
</dbReference>
<proteinExistence type="inferred from homology"/>
<gene>
    <name evidence="16" type="ORF">CB0940_09819</name>
    <name evidence="17" type="ORF">RHO25_010491</name>
</gene>
<evidence type="ECO:0000313" key="17">
    <source>
        <dbReference type="EMBL" id="WPB05837.1"/>
    </source>
</evidence>
<keyword evidence="5" id="KW-0964">Secreted</keyword>
<feature type="chain" id="PRO_5013834994" description="Carboxypeptidase M14B" evidence="14">
    <location>
        <begin position="17"/>
        <end position="561"/>
    </location>
</feature>
<dbReference type="GO" id="GO:0004181">
    <property type="term" value="F:metallocarboxypeptidase activity"/>
    <property type="evidence" value="ECO:0007669"/>
    <property type="project" value="InterPro"/>
</dbReference>
<dbReference type="Pfam" id="PF00246">
    <property type="entry name" value="Peptidase_M14"/>
    <property type="match status" value="1"/>
</dbReference>
<comment type="similarity">
    <text evidence="4 13">Belongs to the peptidase M14 family.</text>
</comment>
<dbReference type="OrthoDB" id="3626597at2759"/>
<dbReference type="Proteomes" id="UP001302367">
    <property type="component" value="Chromosome 7"/>
</dbReference>
<dbReference type="EMBL" id="CP134190">
    <property type="protein sequence ID" value="WPB05837.1"/>
    <property type="molecule type" value="Genomic_DNA"/>
</dbReference>
<keyword evidence="7 14" id="KW-0732">Signal</keyword>
<evidence type="ECO:0000256" key="4">
    <source>
        <dbReference type="ARBA" id="ARBA00005988"/>
    </source>
</evidence>
<evidence type="ECO:0000256" key="8">
    <source>
        <dbReference type="ARBA" id="ARBA00022801"/>
    </source>
</evidence>
<evidence type="ECO:0000256" key="6">
    <source>
        <dbReference type="ARBA" id="ARBA00022670"/>
    </source>
</evidence>
<comment type="cofactor">
    <cofactor evidence="1">
        <name>Zn(2+)</name>
        <dbReference type="ChEBI" id="CHEBI:29105"/>
    </cofactor>
</comment>
<dbReference type="PANTHER" id="PTHR11705">
    <property type="entry name" value="PROTEASE FAMILY M14 CARBOXYPEPTIDASE A,B"/>
    <property type="match status" value="1"/>
</dbReference>
<feature type="signal peptide" evidence="14">
    <location>
        <begin position="1"/>
        <end position="16"/>
    </location>
</feature>
<dbReference type="GO" id="GO:0006508">
    <property type="term" value="P:proteolysis"/>
    <property type="evidence" value="ECO:0007669"/>
    <property type="project" value="UniProtKB-KW"/>
</dbReference>